<reference evidence="15" key="1">
    <citation type="journal article" date="2024" name="Gigascience">
        <title>Chromosome-level genome of the poultry shaft louse Menopon gallinae provides insight into the host-switching and adaptive evolution of parasitic lice.</title>
        <authorList>
            <person name="Xu Y."/>
            <person name="Ma L."/>
            <person name="Liu S."/>
            <person name="Liang Y."/>
            <person name="Liu Q."/>
            <person name="He Z."/>
            <person name="Tian L."/>
            <person name="Duan Y."/>
            <person name="Cai W."/>
            <person name="Li H."/>
            <person name="Song F."/>
        </authorList>
    </citation>
    <scope>NUCLEOTIDE SEQUENCE</scope>
    <source>
        <strain evidence="15">Cailab_2023a</strain>
    </source>
</reference>
<keyword evidence="7" id="KW-1278">Translocase</keyword>
<comment type="subcellular location">
    <subcellularLocation>
        <location evidence="1">Membrane</location>
        <topology evidence="1">Multi-pass membrane protein</topology>
    </subcellularLocation>
</comment>
<dbReference type="InterPro" id="IPR029035">
    <property type="entry name" value="DHS-like_NAD/FAD-binding_dom"/>
</dbReference>
<dbReference type="SUPFAM" id="SSF52467">
    <property type="entry name" value="DHS-like NAD/FAD-binding domain"/>
    <property type="match status" value="1"/>
</dbReference>
<accession>A0AAW2H689</accession>
<dbReference type="GO" id="GO:0016491">
    <property type="term" value="F:oxidoreductase activity"/>
    <property type="evidence" value="ECO:0007669"/>
    <property type="project" value="InterPro"/>
</dbReference>
<evidence type="ECO:0000256" key="12">
    <source>
        <dbReference type="SAM" id="Phobius"/>
    </source>
</evidence>
<dbReference type="InterPro" id="IPR036291">
    <property type="entry name" value="NAD(P)-bd_dom_sf"/>
</dbReference>
<evidence type="ECO:0000259" key="13">
    <source>
        <dbReference type="SMART" id="SM01002"/>
    </source>
</evidence>
<gene>
    <name evidence="15" type="ORF">PYX00_011123</name>
</gene>
<dbReference type="Pfam" id="PF02233">
    <property type="entry name" value="PNTB"/>
    <property type="match status" value="1"/>
</dbReference>
<evidence type="ECO:0000256" key="3">
    <source>
        <dbReference type="ARBA" id="ARBA00012943"/>
    </source>
</evidence>
<dbReference type="InterPro" id="IPR034300">
    <property type="entry name" value="PNTB-like"/>
</dbReference>
<dbReference type="SUPFAM" id="SSF52283">
    <property type="entry name" value="Formate/glycerate dehydrogenase catalytic domain-like"/>
    <property type="match status" value="1"/>
</dbReference>
<protein>
    <recommendedName>
        <fullName evidence="3">proton-translocating NAD(P)(+) transhydrogenase</fullName>
        <ecNumber evidence="3">7.1.1.1</ecNumber>
    </recommendedName>
</protein>
<dbReference type="SMART" id="SM01003">
    <property type="entry name" value="AlaDh_PNT_N"/>
    <property type="match status" value="1"/>
</dbReference>
<dbReference type="Gene3D" id="3.40.50.1220">
    <property type="entry name" value="TPP-binding domain"/>
    <property type="match status" value="1"/>
</dbReference>
<comment type="caution">
    <text evidence="15">The sequence shown here is derived from an EMBL/GenBank/DDBJ whole genome shotgun (WGS) entry which is preliminary data.</text>
</comment>
<dbReference type="InterPro" id="IPR007886">
    <property type="entry name" value="AlaDH/PNT_N"/>
</dbReference>
<proteinExistence type="inferred from homology"/>
<dbReference type="EC" id="7.1.1.1" evidence="3"/>
<name>A0AAW2H689_9NEOP</name>
<dbReference type="InterPro" id="IPR007698">
    <property type="entry name" value="AlaDH/PNT_NAD(H)-bd"/>
</dbReference>
<keyword evidence="10 12" id="KW-0472">Membrane</keyword>
<dbReference type="FunFam" id="3.40.50.1220:FF:000002">
    <property type="entry name" value="NAD(P) transhydrogenase subunit beta"/>
    <property type="match status" value="1"/>
</dbReference>
<keyword evidence="8 12" id="KW-1133">Transmembrane helix</keyword>
<dbReference type="PANTHER" id="PTHR10160">
    <property type="entry name" value="NAD(P) TRANSHYDROGENASE"/>
    <property type="match status" value="1"/>
</dbReference>
<evidence type="ECO:0000256" key="11">
    <source>
        <dbReference type="ARBA" id="ARBA00048202"/>
    </source>
</evidence>
<evidence type="ECO:0000256" key="2">
    <source>
        <dbReference type="ARBA" id="ARBA00005624"/>
    </source>
</evidence>
<dbReference type="GO" id="GO:0005886">
    <property type="term" value="C:plasma membrane"/>
    <property type="evidence" value="ECO:0007669"/>
    <property type="project" value="TreeGrafter"/>
</dbReference>
<comment type="similarity">
    <text evidence="2">In the N-terminal section; belongs to the AlaDH/PNT family.</text>
</comment>
<sequence length="536" mass="57463">MKIGVLKEIASYENRVAITPEVVAKFKQLNFNVIVEENAGVKSGFSNESYEQSGAVISSRKDVFENSDIIVSINAIAKEDVNYLKVPNKILIGNYLVASNKELVQELNKYKAELLSLELMPRISRAQSMDVLSSQNNIAGYKAVLVAADSFKKALPLMMTAAGMIAPAKVFVMGAGVAGLQAIATAKRLGAVVTAYDVRAATKEQVESLGAKFVIVDETIFQHSESKGGYAKELPEDYKEKEKEVILNHISKQDIVITTALIPGKKAPILITESMVKAMMPGSIIVDLAAGSGGWATAGIGFTLQNPVLVIVGAIVGSSGAILSYIMCKGMNRSILNVIFGATLSKDTQQISNNSSTVNKSYKNGSGEDAAFMMKNANNVIIVPGYGMAVSGAQHVLKEMGDKLKESGVSVKYAIHPVAGRMPGHMNVLLAEAGIPYEEVFEMESINNEFANTDVVYVIGANDVTNPAAKSDPKSPIYGMPVLDVIKAKTIFFVKRSMGTGYSGIDNELFYNEKTVMLLGDAKAVTEHVVTALDHL</sequence>
<evidence type="ECO:0000256" key="7">
    <source>
        <dbReference type="ARBA" id="ARBA00022967"/>
    </source>
</evidence>
<evidence type="ECO:0000256" key="10">
    <source>
        <dbReference type="ARBA" id="ARBA00023136"/>
    </source>
</evidence>
<evidence type="ECO:0000256" key="1">
    <source>
        <dbReference type="ARBA" id="ARBA00004141"/>
    </source>
</evidence>
<evidence type="ECO:0000256" key="9">
    <source>
        <dbReference type="ARBA" id="ARBA00023027"/>
    </source>
</evidence>
<organism evidence="15">
    <name type="scientific">Menopon gallinae</name>
    <name type="common">poultry shaft louse</name>
    <dbReference type="NCBI Taxonomy" id="328185"/>
    <lineage>
        <taxon>Eukaryota</taxon>
        <taxon>Metazoa</taxon>
        <taxon>Ecdysozoa</taxon>
        <taxon>Arthropoda</taxon>
        <taxon>Hexapoda</taxon>
        <taxon>Insecta</taxon>
        <taxon>Pterygota</taxon>
        <taxon>Neoptera</taxon>
        <taxon>Paraneoptera</taxon>
        <taxon>Psocodea</taxon>
        <taxon>Troctomorpha</taxon>
        <taxon>Phthiraptera</taxon>
        <taxon>Amblycera</taxon>
        <taxon>Menoponidae</taxon>
        <taxon>Menopon</taxon>
    </lineage>
</organism>
<dbReference type="GO" id="GO:0008750">
    <property type="term" value="F:proton-translocating NAD(P)+ transhydrogenase activity"/>
    <property type="evidence" value="ECO:0007669"/>
    <property type="project" value="UniProtKB-EC"/>
</dbReference>
<evidence type="ECO:0000313" key="15">
    <source>
        <dbReference type="EMBL" id="KAL0263824.1"/>
    </source>
</evidence>
<evidence type="ECO:0000259" key="14">
    <source>
        <dbReference type="SMART" id="SM01003"/>
    </source>
</evidence>
<dbReference type="Gene3D" id="3.40.50.720">
    <property type="entry name" value="NAD(P)-binding Rossmann-like Domain"/>
    <property type="match status" value="2"/>
</dbReference>
<keyword evidence="9" id="KW-0520">NAD</keyword>
<dbReference type="EMBL" id="JARGDH010000093">
    <property type="protein sequence ID" value="KAL0263824.1"/>
    <property type="molecule type" value="Genomic_DNA"/>
</dbReference>
<evidence type="ECO:0000256" key="4">
    <source>
        <dbReference type="ARBA" id="ARBA00022692"/>
    </source>
</evidence>
<dbReference type="GO" id="GO:0050661">
    <property type="term" value="F:NADP binding"/>
    <property type="evidence" value="ECO:0007669"/>
    <property type="project" value="TreeGrafter"/>
</dbReference>
<keyword evidence="5" id="KW-0547">Nucleotide-binding</keyword>
<feature type="domain" description="Alanine dehydrogenase/pyridine nucleotide transhydrogenase NAD(H)-binding" evidence="13">
    <location>
        <begin position="148"/>
        <end position="312"/>
    </location>
</feature>
<dbReference type="CDD" id="cd05304">
    <property type="entry name" value="Rubrum_tdh"/>
    <property type="match status" value="1"/>
</dbReference>
<feature type="transmembrane region" description="Helical" evidence="12">
    <location>
        <begin position="308"/>
        <end position="328"/>
    </location>
</feature>
<dbReference type="InterPro" id="IPR008143">
    <property type="entry name" value="Ala_DH/PNT_CS2"/>
</dbReference>
<dbReference type="SMART" id="SM01002">
    <property type="entry name" value="AlaDh_PNT_C"/>
    <property type="match status" value="1"/>
</dbReference>
<comment type="catalytic activity">
    <reaction evidence="11">
        <text>NAD(+) + NADPH + H(+)(in) = NADH + NADP(+) + H(+)(out)</text>
        <dbReference type="Rhea" id="RHEA:47992"/>
        <dbReference type="ChEBI" id="CHEBI:15378"/>
        <dbReference type="ChEBI" id="CHEBI:57540"/>
        <dbReference type="ChEBI" id="CHEBI:57783"/>
        <dbReference type="ChEBI" id="CHEBI:57945"/>
        <dbReference type="ChEBI" id="CHEBI:58349"/>
        <dbReference type="EC" id="7.1.1.1"/>
    </reaction>
</comment>
<keyword evidence="6" id="KW-0521">NADP</keyword>
<dbReference type="SUPFAM" id="SSF51735">
    <property type="entry name" value="NAD(P)-binding Rossmann-fold domains"/>
    <property type="match status" value="1"/>
</dbReference>
<dbReference type="AlphaFoldDB" id="A0AAW2H689"/>
<feature type="transmembrane region" description="Helical" evidence="12">
    <location>
        <begin position="284"/>
        <end position="302"/>
    </location>
</feature>
<evidence type="ECO:0000256" key="8">
    <source>
        <dbReference type="ARBA" id="ARBA00022989"/>
    </source>
</evidence>
<keyword evidence="4 12" id="KW-0812">Transmembrane</keyword>
<dbReference type="PROSITE" id="PS00837">
    <property type="entry name" value="ALADH_PNT_2"/>
    <property type="match status" value="1"/>
</dbReference>
<dbReference type="GO" id="GO:0006740">
    <property type="term" value="P:NADPH regeneration"/>
    <property type="evidence" value="ECO:0007669"/>
    <property type="project" value="TreeGrafter"/>
</dbReference>
<evidence type="ECO:0000256" key="6">
    <source>
        <dbReference type="ARBA" id="ARBA00022857"/>
    </source>
</evidence>
<evidence type="ECO:0000256" key="5">
    <source>
        <dbReference type="ARBA" id="ARBA00022741"/>
    </source>
</evidence>
<dbReference type="PANTHER" id="PTHR10160:SF19">
    <property type="entry name" value="PROTON-TRANSLOCATING NAD(P)(+) TRANSHYDROGENASE"/>
    <property type="match status" value="1"/>
</dbReference>
<feature type="domain" description="Alanine dehydrogenase/pyridine nucleotide transhydrogenase N-terminal" evidence="14">
    <location>
        <begin position="4"/>
        <end position="139"/>
    </location>
</feature>